<gene>
    <name evidence="5" type="ORF">PQJ61_12805</name>
</gene>
<evidence type="ECO:0000313" key="6">
    <source>
        <dbReference type="Proteomes" id="UP001221217"/>
    </source>
</evidence>
<evidence type="ECO:0000256" key="3">
    <source>
        <dbReference type="ARBA" id="ARBA00023163"/>
    </source>
</evidence>
<dbReference type="InterPro" id="IPR018062">
    <property type="entry name" value="HTH_AraC-typ_CS"/>
</dbReference>
<sequence>MAVFEPDYFSRQVLSAKRFYRNQFSVEGSAIVSGGGCEFCAENFMVERESFPFITLEFVSAGRGIFEIGGASYKLEPGNLIYYGPEHPHKISAVQGSQLHKYFLTVLPYEGFPGRELYGKVFSTSEPMSIYNSFEELIKYGSDPSESAGLICSGLYRLLINKCQLHFLEYSGQHDSRYRTYIRCKTSIAENFLSLRSLREAASFCAVSEAYLCKLFSKYDNFSPYTYLMKLRMQSAAVMLQDERKTVNEVALELGYEDQGHFTRAFKRLMGAAPSDFRV</sequence>
<dbReference type="InterPro" id="IPR037923">
    <property type="entry name" value="HTH-like"/>
</dbReference>
<dbReference type="Pfam" id="PF12833">
    <property type="entry name" value="HTH_18"/>
    <property type="match status" value="1"/>
</dbReference>
<dbReference type="PANTHER" id="PTHR43280">
    <property type="entry name" value="ARAC-FAMILY TRANSCRIPTIONAL REGULATOR"/>
    <property type="match status" value="1"/>
</dbReference>
<evidence type="ECO:0000313" key="5">
    <source>
        <dbReference type="EMBL" id="MDC7227637.1"/>
    </source>
</evidence>
<keyword evidence="1" id="KW-0805">Transcription regulation</keyword>
<dbReference type="PROSITE" id="PS01124">
    <property type="entry name" value="HTH_ARAC_FAMILY_2"/>
    <property type="match status" value="1"/>
</dbReference>
<dbReference type="InterPro" id="IPR018060">
    <property type="entry name" value="HTH_AraC"/>
</dbReference>
<dbReference type="Pfam" id="PF02311">
    <property type="entry name" value="AraC_binding"/>
    <property type="match status" value="1"/>
</dbReference>
<dbReference type="AlphaFoldDB" id="A0AAJ1IGP8"/>
<evidence type="ECO:0000256" key="2">
    <source>
        <dbReference type="ARBA" id="ARBA00023125"/>
    </source>
</evidence>
<dbReference type="PRINTS" id="PR00032">
    <property type="entry name" value="HTHARAC"/>
</dbReference>
<dbReference type="SUPFAM" id="SSF51215">
    <property type="entry name" value="Regulatory protein AraC"/>
    <property type="match status" value="1"/>
</dbReference>
<dbReference type="InterPro" id="IPR009057">
    <property type="entry name" value="Homeodomain-like_sf"/>
</dbReference>
<reference evidence="5 6" key="1">
    <citation type="submission" date="2022-12" db="EMBL/GenBank/DDBJ databases">
        <title>Metagenome assembled genome from gulf of manar.</title>
        <authorList>
            <person name="Kohli P."/>
            <person name="Pk S."/>
            <person name="Venkata Ramana C."/>
            <person name="Sasikala C."/>
        </authorList>
    </citation>
    <scope>NUCLEOTIDE SEQUENCE [LARGE SCALE GENOMIC DNA]</scope>
    <source>
        <strain evidence="5">JB008</strain>
    </source>
</reference>
<name>A0AAJ1IGP8_9SPIO</name>
<protein>
    <submittedName>
        <fullName evidence="5">AraC family transcriptional regulator</fullName>
    </submittedName>
</protein>
<dbReference type="EMBL" id="JAQQAL010000029">
    <property type="protein sequence ID" value="MDC7227637.1"/>
    <property type="molecule type" value="Genomic_DNA"/>
</dbReference>
<evidence type="ECO:0000256" key="1">
    <source>
        <dbReference type="ARBA" id="ARBA00023015"/>
    </source>
</evidence>
<dbReference type="GO" id="GO:0003700">
    <property type="term" value="F:DNA-binding transcription factor activity"/>
    <property type="evidence" value="ECO:0007669"/>
    <property type="project" value="InterPro"/>
</dbReference>
<keyword evidence="3" id="KW-0804">Transcription</keyword>
<dbReference type="InterPro" id="IPR020449">
    <property type="entry name" value="Tscrpt_reg_AraC-type_HTH"/>
</dbReference>
<dbReference type="GO" id="GO:0043565">
    <property type="term" value="F:sequence-specific DNA binding"/>
    <property type="evidence" value="ECO:0007669"/>
    <property type="project" value="InterPro"/>
</dbReference>
<dbReference type="InterPro" id="IPR003313">
    <property type="entry name" value="AraC-bd"/>
</dbReference>
<organism evidence="5 6">
    <name type="scientific">Candidatus Thalassospirochaeta sargassi</name>
    <dbReference type="NCBI Taxonomy" id="3119039"/>
    <lineage>
        <taxon>Bacteria</taxon>
        <taxon>Pseudomonadati</taxon>
        <taxon>Spirochaetota</taxon>
        <taxon>Spirochaetia</taxon>
        <taxon>Spirochaetales</taxon>
        <taxon>Spirochaetaceae</taxon>
        <taxon>Candidatus Thalassospirochaeta</taxon>
    </lineage>
</organism>
<feature type="domain" description="HTH araC/xylS-type" evidence="4">
    <location>
        <begin position="182"/>
        <end position="279"/>
    </location>
</feature>
<evidence type="ECO:0000259" key="4">
    <source>
        <dbReference type="PROSITE" id="PS01124"/>
    </source>
</evidence>
<proteinExistence type="predicted"/>
<dbReference type="Proteomes" id="UP001221217">
    <property type="component" value="Unassembled WGS sequence"/>
</dbReference>
<dbReference type="SMART" id="SM00342">
    <property type="entry name" value="HTH_ARAC"/>
    <property type="match status" value="1"/>
</dbReference>
<dbReference type="InterPro" id="IPR014710">
    <property type="entry name" value="RmlC-like_jellyroll"/>
</dbReference>
<dbReference type="PROSITE" id="PS00041">
    <property type="entry name" value="HTH_ARAC_FAMILY_1"/>
    <property type="match status" value="1"/>
</dbReference>
<keyword evidence="2" id="KW-0238">DNA-binding</keyword>
<dbReference type="SUPFAM" id="SSF46689">
    <property type="entry name" value="Homeodomain-like"/>
    <property type="match status" value="1"/>
</dbReference>
<accession>A0AAJ1IGP8</accession>
<comment type="caution">
    <text evidence="5">The sequence shown here is derived from an EMBL/GenBank/DDBJ whole genome shotgun (WGS) entry which is preliminary data.</text>
</comment>
<dbReference type="Gene3D" id="1.10.10.60">
    <property type="entry name" value="Homeodomain-like"/>
    <property type="match status" value="1"/>
</dbReference>
<dbReference type="PANTHER" id="PTHR43280:SF31">
    <property type="entry name" value="TRANSCRIPTIONAL REGULATORY PROTEIN"/>
    <property type="match status" value="1"/>
</dbReference>
<dbReference type="Gene3D" id="2.60.120.10">
    <property type="entry name" value="Jelly Rolls"/>
    <property type="match status" value="1"/>
</dbReference>